<evidence type="ECO:0000259" key="5">
    <source>
        <dbReference type="Pfam" id="PF00413"/>
    </source>
</evidence>
<dbReference type="InterPro" id="IPR001818">
    <property type="entry name" value="Pept_M10_metallopeptidase"/>
</dbReference>
<keyword evidence="2" id="KW-0479">Metal-binding</keyword>
<evidence type="ECO:0000256" key="4">
    <source>
        <dbReference type="ARBA" id="ARBA00022833"/>
    </source>
</evidence>
<evidence type="ECO:0000256" key="1">
    <source>
        <dbReference type="ARBA" id="ARBA00022670"/>
    </source>
</evidence>
<reference evidence="7" key="1">
    <citation type="submission" date="2016-09" db="EMBL/GenBank/DDBJ databases">
        <authorList>
            <person name="Gulvik C.A."/>
        </authorList>
    </citation>
    <scope>NUCLEOTIDE SEQUENCE [LARGE SCALE GENOMIC DNA]</scope>
    <source>
        <strain evidence="7">LMG 8895</strain>
    </source>
</reference>
<evidence type="ECO:0000256" key="2">
    <source>
        <dbReference type="ARBA" id="ARBA00022723"/>
    </source>
</evidence>
<name>A0A1E5H0C7_9ENTE</name>
<evidence type="ECO:0000313" key="7">
    <source>
        <dbReference type="Proteomes" id="UP000095094"/>
    </source>
</evidence>
<keyword evidence="4" id="KW-0862">Zinc</keyword>
<keyword evidence="3" id="KW-0378">Hydrolase</keyword>
<dbReference type="Pfam" id="PF00413">
    <property type="entry name" value="Peptidase_M10"/>
    <property type="match status" value="1"/>
</dbReference>
<keyword evidence="7" id="KW-1185">Reference proteome</keyword>
<dbReference type="GO" id="GO:0006508">
    <property type="term" value="P:proteolysis"/>
    <property type="evidence" value="ECO:0007669"/>
    <property type="project" value="UniProtKB-KW"/>
</dbReference>
<comment type="caution">
    <text evidence="6">The sequence shown here is derived from an EMBL/GenBank/DDBJ whole genome shotgun (WGS) entry which is preliminary data.</text>
</comment>
<dbReference type="OrthoDB" id="2148705at2"/>
<feature type="domain" description="Peptidase M10 metallopeptidase" evidence="5">
    <location>
        <begin position="110"/>
        <end position="161"/>
    </location>
</feature>
<gene>
    <name evidence="6" type="ORF">BCR25_16645</name>
</gene>
<dbReference type="GO" id="GO:0008270">
    <property type="term" value="F:zinc ion binding"/>
    <property type="evidence" value="ECO:0007669"/>
    <property type="project" value="InterPro"/>
</dbReference>
<dbReference type="Gene3D" id="3.40.390.10">
    <property type="entry name" value="Collagenase (Catalytic Domain)"/>
    <property type="match status" value="1"/>
</dbReference>
<dbReference type="EMBL" id="MIJY01000006">
    <property type="protein sequence ID" value="OEG18449.1"/>
    <property type="molecule type" value="Genomic_DNA"/>
</dbReference>
<dbReference type="InterPro" id="IPR024079">
    <property type="entry name" value="MetalloPept_cat_dom_sf"/>
</dbReference>
<dbReference type="Proteomes" id="UP000095094">
    <property type="component" value="Unassembled WGS sequence"/>
</dbReference>
<dbReference type="GO" id="GO:0004222">
    <property type="term" value="F:metalloendopeptidase activity"/>
    <property type="evidence" value="ECO:0007669"/>
    <property type="project" value="InterPro"/>
</dbReference>
<dbReference type="AlphaFoldDB" id="A0A1E5H0C7"/>
<evidence type="ECO:0000313" key="6">
    <source>
        <dbReference type="EMBL" id="OEG18449.1"/>
    </source>
</evidence>
<proteinExistence type="predicted"/>
<dbReference type="GO" id="GO:0031012">
    <property type="term" value="C:extracellular matrix"/>
    <property type="evidence" value="ECO:0007669"/>
    <property type="project" value="InterPro"/>
</dbReference>
<dbReference type="SUPFAM" id="SSF55486">
    <property type="entry name" value="Metalloproteases ('zincins'), catalytic domain"/>
    <property type="match status" value="1"/>
</dbReference>
<evidence type="ECO:0000256" key="3">
    <source>
        <dbReference type="ARBA" id="ARBA00022801"/>
    </source>
</evidence>
<dbReference type="RefSeq" id="WP_069662668.1">
    <property type="nucleotide sequence ID" value="NZ_JBHUJJ010000001.1"/>
</dbReference>
<protein>
    <submittedName>
        <fullName evidence="6">Cell surface protein</fullName>
    </submittedName>
</protein>
<accession>A0A1E5H0C7</accession>
<keyword evidence="1" id="KW-0645">Protease</keyword>
<organism evidence="6 7">
    <name type="scientific">Enterococcus termitis</name>
    <dbReference type="NCBI Taxonomy" id="332950"/>
    <lineage>
        <taxon>Bacteria</taxon>
        <taxon>Bacillati</taxon>
        <taxon>Bacillota</taxon>
        <taxon>Bacilli</taxon>
        <taxon>Lactobacillales</taxon>
        <taxon>Enterococcaceae</taxon>
        <taxon>Enterococcus</taxon>
    </lineage>
</organism>
<sequence>MKRTYLFLLIGICLYTIAIPGIRVDAAAKINTWDLVDSGKHMDYDGNSKYMSYIKSGAGTWNSYKKGVIRPDSTYIIEDVYCSDTSANNNVNATTYSNGKIIFNKKNMDKKDKAGKQNVATHELGHCLRLAHNASSDVMYMYSTSKTTLSTNDKKSYDAAYKKY</sequence>